<accession>A0A8C6ZV48</accession>
<reference evidence="5" key="1">
    <citation type="submission" date="2025-08" db="UniProtKB">
        <authorList>
            <consortium name="Ensembl"/>
        </authorList>
    </citation>
    <scope>IDENTIFICATION</scope>
</reference>
<evidence type="ECO:0000313" key="6">
    <source>
        <dbReference type="Proteomes" id="UP000694420"/>
    </source>
</evidence>
<evidence type="ECO:0000256" key="2">
    <source>
        <dbReference type="ARBA" id="ARBA00005320"/>
    </source>
</evidence>
<protein>
    <submittedName>
        <fullName evidence="5">Cathelicidin antimicrobial peptide</fullName>
    </submittedName>
</protein>
<dbReference type="GO" id="GO:0061844">
    <property type="term" value="P:antimicrobial humoral immune response mediated by antimicrobial peptide"/>
    <property type="evidence" value="ECO:0007669"/>
    <property type="project" value="TreeGrafter"/>
</dbReference>
<name>A0A8C6ZV48_NOTPE</name>
<keyword evidence="4" id="KW-1015">Disulfide bond</keyword>
<keyword evidence="6" id="KW-1185">Reference proteome</keyword>
<dbReference type="GO" id="GO:0050830">
    <property type="term" value="P:defense response to Gram-positive bacterium"/>
    <property type="evidence" value="ECO:0007669"/>
    <property type="project" value="TreeGrafter"/>
</dbReference>
<dbReference type="FunFam" id="3.10.450.10:FF:000003">
    <property type="entry name" value="Cathelicidin antimicrobial peptide"/>
    <property type="match status" value="1"/>
</dbReference>
<evidence type="ECO:0000256" key="3">
    <source>
        <dbReference type="ARBA" id="ARBA00022525"/>
    </source>
</evidence>
<dbReference type="GO" id="GO:0001530">
    <property type="term" value="F:lipopolysaccharide binding"/>
    <property type="evidence" value="ECO:0007669"/>
    <property type="project" value="TreeGrafter"/>
</dbReference>
<gene>
    <name evidence="5" type="primary">CAMP</name>
</gene>
<dbReference type="InterPro" id="IPR046350">
    <property type="entry name" value="Cystatin_sf"/>
</dbReference>
<dbReference type="PANTHER" id="PTHR10206">
    <property type="entry name" value="CATHELICIDIN"/>
    <property type="match status" value="1"/>
</dbReference>
<dbReference type="GO" id="GO:0005615">
    <property type="term" value="C:extracellular space"/>
    <property type="evidence" value="ECO:0007669"/>
    <property type="project" value="TreeGrafter"/>
</dbReference>
<proteinExistence type="inferred from homology"/>
<reference evidence="5" key="2">
    <citation type="submission" date="2025-09" db="UniProtKB">
        <authorList>
            <consortium name="Ensembl"/>
        </authorList>
    </citation>
    <scope>IDENTIFICATION</scope>
</reference>
<dbReference type="Gene3D" id="3.10.450.10">
    <property type="match status" value="1"/>
</dbReference>
<evidence type="ECO:0000256" key="4">
    <source>
        <dbReference type="ARBA" id="ARBA00023157"/>
    </source>
</evidence>
<keyword evidence="3" id="KW-0964">Secreted</keyword>
<dbReference type="PANTHER" id="PTHR10206:SF0">
    <property type="entry name" value="CATHELICIDIN B1-RELATED"/>
    <property type="match status" value="1"/>
</dbReference>
<dbReference type="Proteomes" id="UP000694420">
    <property type="component" value="Unplaced"/>
</dbReference>
<comment type="subcellular location">
    <subcellularLocation>
        <location evidence="1">Secreted</location>
    </subcellularLocation>
</comment>
<evidence type="ECO:0000313" key="5">
    <source>
        <dbReference type="Ensembl" id="ENSNPEP00000020629.1"/>
    </source>
</evidence>
<dbReference type="InterPro" id="IPR001894">
    <property type="entry name" value="Cathelicidin-like"/>
</dbReference>
<sequence length="220" mass="23203">MAGCWAVDAFNLRPETRSAFRLLSAEPEPSPDVELSSLRGLNFTLMETECEPGTRARLDDCDFKENGAIKECTGSVLVPQGSPELDLRCVDASSDVSACPDARARTGGPRTPRGHGPSVPMGLGGSARAGAGATLGHPGGRHGAQDCPRGHQGQQEQSRVLGWAGADANGHAAATLSWPPGCRSPRFHKNKESSDHYGWKRPSCPAPNALFLFISFTPGS</sequence>
<dbReference type="GO" id="GO:0045087">
    <property type="term" value="P:innate immune response"/>
    <property type="evidence" value="ECO:0007669"/>
    <property type="project" value="TreeGrafter"/>
</dbReference>
<dbReference type="SUPFAM" id="SSF54403">
    <property type="entry name" value="Cystatin/monellin"/>
    <property type="match status" value="1"/>
</dbReference>
<evidence type="ECO:0000256" key="1">
    <source>
        <dbReference type="ARBA" id="ARBA00004613"/>
    </source>
</evidence>
<comment type="similarity">
    <text evidence="2">Belongs to the cathelicidin family.</text>
</comment>
<organism evidence="5 6">
    <name type="scientific">Nothoprocta perdicaria</name>
    <name type="common">Chilean tinamou</name>
    <name type="synonym">Crypturus perdicarius</name>
    <dbReference type="NCBI Taxonomy" id="30464"/>
    <lineage>
        <taxon>Eukaryota</taxon>
        <taxon>Metazoa</taxon>
        <taxon>Chordata</taxon>
        <taxon>Craniata</taxon>
        <taxon>Vertebrata</taxon>
        <taxon>Euteleostomi</taxon>
        <taxon>Archelosauria</taxon>
        <taxon>Archosauria</taxon>
        <taxon>Dinosauria</taxon>
        <taxon>Saurischia</taxon>
        <taxon>Theropoda</taxon>
        <taxon>Coelurosauria</taxon>
        <taxon>Aves</taxon>
        <taxon>Palaeognathae</taxon>
        <taxon>Tinamiformes</taxon>
        <taxon>Tinamidae</taxon>
        <taxon>Nothoprocta</taxon>
    </lineage>
</organism>
<dbReference type="Pfam" id="PF00666">
    <property type="entry name" value="Cathelicidins"/>
    <property type="match status" value="1"/>
</dbReference>
<dbReference type="GO" id="GO:0050829">
    <property type="term" value="P:defense response to Gram-negative bacterium"/>
    <property type="evidence" value="ECO:0007669"/>
    <property type="project" value="TreeGrafter"/>
</dbReference>
<dbReference type="AlphaFoldDB" id="A0A8C6ZV48"/>
<dbReference type="Ensembl" id="ENSNPET00000021167.1">
    <property type="protein sequence ID" value="ENSNPEP00000020629.1"/>
    <property type="gene ID" value="ENSNPEG00000015318.1"/>
</dbReference>